<dbReference type="Proteomes" id="UP000278143">
    <property type="component" value="Unassembled WGS sequence"/>
</dbReference>
<name>A0A4P9YYL3_9FUNG</name>
<keyword evidence="4 6" id="KW-0175">Coiled coil</keyword>
<sequence>KVAQKLQAQLDTCQQQLDERHLEVEQLNVQLMNAEQQLQQLEEKLEERDAAVRIAENMAAMAREALDQKEKELDAARANAMPAALSESKHELNASGFDSTRLNTSAMLEQNVNVVLQKNAESLSELDRLCRIIVAQQKHIQRQRTNERQGRSMSRSVSRASSGGRDTLSVATSAHDYGSAAGQVEPTTGQNILLELREFAMQMRELMEEHAALKQHLEQLANMQDPPDTVSRVPSSLASTRFAGVVTVDRVDLKALGEIGASMTCTTTGFLMAMEKLAPRLLRGIFDTASSVTAVEGAVQQLRQRLAHSEEMYRQAQANIQYLENQLHAEREQQQQSHLLREIHRLEQENRALAEEIADLEARLAHEQDVREHEWAMKQQDTSDQLEQMQQHYREDARKLGLEIRYLQAKCQRERAFRMDFQFQKRYLLLIIGGMESSEQEVLRMISEMVQLPHRSSIYHPAPYKMKFRAAVFAVIAIVRLQ</sequence>
<evidence type="ECO:0000256" key="3">
    <source>
        <dbReference type="ARBA" id="ARBA00022553"/>
    </source>
</evidence>
<dbReference type="GO" id="GO:0005815">
    <property type="term" value="C:microtubule organizing center"/>
    <property type="evidence" value="ECO:0007669"/>
    <property type="project" value="UniProtKB-ARBA"/>
</dbReference>
<comment type="subcellular location">
    <subcellularLocation>
        <location evidence="1">Cytoplasm</location>
        <location evidence="1">Cytoskeleton</location>
        <location evidence="1">Microtubule organizing center</location>
        <location evidence="1">Centrosome</location>
    </subcellularLocation>
</comment>
<feature type="coiled-coil region" evidence="6">
    <location>
        <begin position="196"/>
        <end position="223"/>
    </location>
</feature>
<feature type="non-terminal residue" evidence="9">
    <location>
        <position position="1"/>
    </location>
</feature>
<evidence type="ECO:0000256" key="7">
    <source>
        <dbReference type="SAM" id="MobiDB-lite"/>
    </source>
</evidence>
<feature type="compositionally biased region" description="Low complexity" evidence="7">
    <location>
        <begin position="151"/>
        <end position="165"/>
    </location>
</feature>
<dbReference type="Gene3D" id="1.10.287.1490">
    <property type="match status" value="1"/>
</dbReference>
<evidence type="ECO:0000256" key="1">
    <source>
        <dbReference type="ARBA" id="ARBA00004300"/>
    </source>
</evidence>
<keyword evidence="5" id="KW-0206">Cytoskeleton</keyword>
<dbReference type="Pfam" id="PF10495">
    <property type="entry name" value="PACT_coil_coil"/>
    <property type="match status" value="1"/>
</dbReference>
<accession>A0A4P9YYL3</accession>
<evidence type="ECO:0000313" key="9">
    <source>
        <dbReference type="EMBL" id="RKP24100.1"/>
    </source>
</evidence>
<dbReference type="GO" id="GO:0007165">
    <property type="term" value="P:signal transduction"/>
    <property type="evidence" value="ECO:0007669"/>
    <property type="project" value="InterPro"/>
</dbReference>
<evidence type="ECO:0000256" key="2">
    <source>
        <dbReference type="ARBA" id="ARBA00022490"/>
    </source>
</evidence>
<evidence type="ECO:0000256" key="5">
    <source>
        <dbReference type="ARBA" id="ARBA00023212"/>
    </source>
</evidence>
<dbReference type="EMBL" id="KZ990449">
    <property type="protein sequence ID" value="RKP24100.1"/>
    <property type="molecule type" value="Genomic_DNA"/>
</dbReference>
<dbReference type="AlphaFoldDB" id="A0A4P9YYL3"/>
<dbReference type="PANTHER" id="PTHR44981:SF2">
    <property type="entry name" value="PERICENTRIN-LIKE PROTEIN, ISOFORM F"/>
    <property type="match status" value="1"/>
</dbReference>
<keyword evidence="2" id="KW-0963">Cytoplasm</keyword>
<proteinExistence type="predicted"/>
<reference evidence="10" key="1">
    <citation type="journal article" date="2018" name="Nat. Microbiol.">
        <title>Leveraging single-cell genomics to expand the fungal tree of life.</title>
        <authorList>
            <person name="Ahrendt S.R."/>
            <person name="Quandt C.A."/>
            <person name="Ciobanu D."/>
            <person name="Clum A."/>
            <person name="Salamov A."/>
            <person name="Andreopoulos B."/>
            <person name="Cheng J.F."/>
            <person name="Woyke T."/>
            <person name="Pelin A."/>
            <person name="Henrissat B."/>
            <person name="Reynolds N.K."/>
            <person name="Benny G.L."/>
            <person name="Smith M.E."/>
            <person name="James T.Y."/>
            <person name="Grigoriev I.V."/>
        </authorList>
    </citation>
    <scope>NUCLEOTIDE SEQUENCE [LARGE SCALE GENOMIC DNA]</scope>
    <source>
        <strain evidence="10">Benny S71-1</strain>
    </source>
</reference>
<dbReference type="GO" id="GO:0060090">
    <property type="term" value="F:molecular adaptor activity"/>
    <property type="evidence" value="ECO:0007669"/>
    <property type="project" value="InterPro"/>
</dbReference>
<evidence type="ECO:0000259" key="8">
    <source>
        <dbReference type="Pfam" id="PF10495"/>
    </source>
</evidence>
<dbReference type="InterPro" id="IPR019528">
    <property type="entry name" value="PACT_domain"/>
</dbReference>
<protein>
    <submittedName>
        <fullName evidence="9">Pericentrin-AKAP-450 domain of centrosomal targeting protein-domain-containing protein</fullName>
    </submittedName>
</protein>
<keyword evidence="3" id="KW-0597">Phosphoprotein</keyword>
<keyword evidence="10" id="KW-1185">Reference proteome</keyword>
<feature type="coiled-coil region" evidence="6">
    <location>
        <begin position="299"/>
        <end position="370"/>
    </location>
</feature>
<evidence type="ECO:0000256" key="4">
    <source>
        <dbReference type="ARBA" id="ARBA00023054"/>
    </source>
</evidence>
<evidence type="ECO:0000256" key="6">
    <source>
        <dbReference type="SAM" id="Coils"/>
    </source>
</evidence>
<gene>
    <name evidence="9" type="ORF">SYNPS1DRAFT_23804</name>
</gene>
<evidence type="ECO:0000313" key="10">
    <source>
        <dbReference type="Proteomes" id="UP000278143"/>
    </source>
</evidence>
<dbReference type="InterPro" id="IPR028745">
    <property type="entry name" value="AKAP9/Pericentrin"/>
</dbReference>
<dbReference type="OrthoDB" id="2020852at2759"/>
<feature type="region of interest" description="Disordered" evidence="7">
    <location>
        <begin position="141"/>
        <end position="169"/>
    </location>
</feature>
<feature type="coiled-coil region" evidence="6">
    <location>
        <begin position="3"/>
        <end position="79"/>
    </location>
</feature>
<feature type="domain" description="Pericentrin/AKAP-450 centrosomal targeting" evidence="8">
    <location>
        <begin position="410"/>
        <end position="482"/>
    </location>
</feature>
<dbReference type="PANTHER" id="PTHR44981">
    <property type="entry name" value="PERICENTRIN-LIKE PROTEIN, ISOFORM F"/>
    <property type="match status" value="1"/>
</dbReference>
<organism evidence="9 10">
    <name type="scientific">Syncephalis pseudoplumigaleata</name>
    <dbReference type="NCBI Taxonomy" id="1712513"/>
    <lineage>
        <taxon>Eukaryota</taxon>
        <taxon>Fungi</taxon>
        <taxon>Fungi incertae sedis</taxon>
        <taxon>Zoopagomycota</taxon>
        <taxon>Zoopagomycotina</taxon>
        <taxon>Zoopagomycetes</taxon>
        <taxon>Zoopagales</taxon>
        <taxon>Piptocephalidaceae</taxon>
        <taxon>Syncephalis</taxon>
    </lineage>
</organism>
<dbReference type="GO" id="GO:0005737">
    <property type="term" value="C:cytoplasm"/>
    <property type="evidence" value="ECO:0007669"/>
    <property type="project" value="UniProtKB-ARBA"/>
</dbReference>